<feature type="region of interest" description="Disordered" evidence="12">
    <location>
        <begin position="547"/>
        <end position="589"/>
    </location>
</feature>
<evidence type="ECO:0000256" key="11">
    <source>
        <dbReference type="PROSITE-ProRule" id="PRU00221"/>
    </source>
</evidence>
<keyword evidence="4 11" id="KW-0853">WD repeat</keyword>
<evidence type="ECO:0000256" key="8">
    <source>
        <dbReference type="ARBA" id="ARBA00058527"/>
    </source>
</evidence>
<dbReference type="Pfam" id="PF00400">
    <property type="entry name" value="WD40"/>
    <property type="match status" value="2"/>
</dbReference>
<feature type="compositionally biased region" description="Pro residues" evidence="12">
    <location>
        <begin position="396"/>
        <end position="425"/>
    </location>
</feature>
<dbReference type="PANTHER" id="PTHR18359">
    <property type="entry name" value="WD-REPEAT PROTEIN-RELATED"/>
    <property type="match status" value="1"/>
</dbReference>
<keyword evidence="6" id="KW-0539">Nucleus</keyword>
<evidence type="ECO:0000256" key="10">
    <source>
        <dbReference type="ARBA" id="ARBA00075773"/>
    </source>
</evidence>
<dbReference type="FunFam" id="2.130.10.10:FF:000121">
    <property type="entry name" value="U3 small nucleolar RNA-associated protein 18 homolog"/>
    <property type="match status" value="1"/>
</dbReference>
<sequence>MPIPPPPPQGPPPPHTFSQLNAAPPRLGGEEAGGRGALLSDICRGTKLRKVEVNDRSAPQLDSKTPTPPTDHPYFRLYQYLHQSQQGAPSQEPRRTTDRSAAPPPQKSRGGGASAGSNRSTAESPSSSAQPIGGLFTDTVPKQRPMGDGSSGRSASMRGAAPPPPTHRVDDPNRPLPPASSPIESCSHRPSLPNLAPSPSSPSPSMKHSPSAVPPPPPSHCLRGNTSPPPTSYNREKPLPPTPGSTPPLPSKPPPSPNNSKRPPTSGGNPAPSSSSSLAPPPPPYRIANGPAVSGDPAPELPQRHNSLSNKRMAPLPGSHTPTRGPAPPPPSSPTPSQLGANRPPPTIREGSGRGTAPPFLVPSPTSLRVGGREAPPPPPYRTHGSPSLSSDPPVRGRPPPPPSRTPAAPPPPPPPHRNGHPPSPFITRSFVDDFESRYSFHPLDDFPPPDEYRHFSKIYPSRANRVMRGAPPLPPVGSFSTDMEDVNPLPEGRKAAKKRVRSDPAGEERNRRKNARKLAVLGAEDEAVQRLEAQVFGTEHELLDRLAQGEELGASLLEAEPEGESESEGEEPRRPRAPAWVDEDDERVEEVDMTHRYRRSLVRGGAESSMTTERLQRRMREEFQKSMGGTPLWAEPGRRRKTAPEEEEEEEEEDLLRKTGNLLASSDSLPSGVLKMKKCLHANSARPSENRLTAVQFHPSAQVVMTAGLDQSISLFQVDGKSNPKIQSIHLERFPVHRAAFSSDGESVIATSLRNRMFYVYDMMEGRVSPVHSVRGLNESRVKEFSVCPDGGALLLTGTGGYLHLLTLKTMEVVRSMKINGNVSGVAFSGDGSRFFTNSEDGEVYVWDVRSSRCINRFADDGCVRGTSIAASADGRFLACGSQSGVVNIYSQEACLSSANPKPLKAVMNLLTAATSLAFNPTSEILAIASREEDDAVRLVHLRSMSVFSNFPVANRKLLHRAACLHFSPHSGFFSLANNKGHAPLFRLLHYKDF</sequence>
<dbReference type="AlphaFoldDB" id="A0A834FIV9"/>
<evidence type="ECO:0000256" key="7">
    <source>
        <dbReference type="ARBA" id="ARBA00025767"/>
    </source>
</evidence>
<reference evidence="14" key="1">
    <citation type="journal article" name="BMC Genomics">
        <title>Long-read sequencing and de novo genome assembly of marine medaka (Oryzias melastigma).</title>
        <authorList>
            <person name="Liang P."/>
            <person name="Saqib H.S.A."/>
            <person name="Ni X."/>
            <person name="Shen Y."/>
        </authorList>
    </citation>
    <scope>NUCLEOTIDE SEQUENCE</scope>
    <source>
        <strain evidence="14">Bigg-433</strain>
    </source>
</reference>
<dbReference type="InterPro" id="IPR001680">
    <property type="entry name" value="WD40_rpt"/>
</dbReference>
<dbReference type="SUPFAM" id="SSF50978">
    <property type="entry name" value="WD40 repeat-like"/>
    <property type="match status" value="1"/>
</dbReference>
<feature type="compositionally biased region" description="Low complexity" evidence="12">
    <location>
        <begin position="190"/>
        <end position="211"/>
    </location>
</feature>
<feature type="compositionally biased region" description="Basic and acidic residues" evidence="12">
    <location>
        <begin position="502"/>
        <end position="511"/>
    </location>
</feature>
<dbReference type="GO" id="GO:0003779">
    <property type="term" value="F:actin binding"/>
    <property type="evidence" value="ECO:0007669"/>
    <property type="project" value="InterPro"/>
</dbReference>
<feature type="region of interest" description="Disordered" evidence="12">
    <location>
        <begin position="466"/>
        <end position="518"/>
    </location>
</feature>
<feature type="compositionally biased region" description="Pro residues" evidence="12">
    <location>
        <begin position="1"/>
        <end position="15"/>
    </location>
</feature>
<proteinExistence type="inferred from homology"/>
<protein>
    <recommendedName>
        <fullName evidence="9">U3 small nucleolar RNA-associated protein 18 homolog</fullName>
    </recommendedName>
    <alternativeName>
        <fullName evidence="10">WD repeat-containing protein 50</fullName>
    </alternativeName>
</protein>
<dbReference type="GO" id="GO:0032040">
    <property type="term" value="C:small-subunit processome"/>
    <property type="evidence" value="ECO:0007669"/>
    <property type="project" value="TreeGrafter"/>
</dbReference>
<dbReference type="InterPro" id="IPR036322">
    <property type="entry name" value="WD40_repeat_dom_sf"/>
</dbReference>
<evidence type="ECO:0000256" key="3">
    <source>
        <dbReference type="ARBA" id="ARBA00022553"/>
    </source>
</evidence>
<dbReference type="InterPro" id="IPR045161">
    <property type="entry name" value="Utp18"/>
</dbReference>
<evidence type="ECO:0000256" key="2">
    <source>
        <dbReference type="ARBA" id="ARBA00022552"/>
    </source>
</evidence>
<comment type="function">
    <text evidence="8">Part of the small subunit (SSU) processome, first precursor of the small eukaryotic ribosomal subunit. During the assembly of the SSU processome in the nucleolus, many ribosome biogenesis factors, an RNA chaperone and ribosomal proteins associate with the nascent pre-rRNA and work in concert to generate RNA folding, modifications, rearrangements and cleavage as well as targeted degradation of pre-ribosomal RNA by the RNA exosome. Involved in nucleolar processing of pre-18S ribosomal RNA.</text>
</comment>
<keyword evidence="3" id="KW-0597">Phosphoprotein</keyword>
<feature type="repeat" description="WD" evidence="11">
    <location>
        <begin position="824"/>
        <end position="858"/>
    </location>
</feature>
<dbReference type="Pfam" id="PF02205">
    <property type="entry name" value="WH2"/>
    <property type="match status" value="1"/>
</dbReference>
<feature type="compositionally biased region" description="Acidic residues" evidence="12">
    <location>
        <begin position="560"/>
        <end position="570"/>
    </location>
</feature>
<feature type="compositionally biased region" description="Low complexity" evidence="12">
    <location>
        <begin position="146"/>
        <end position="160"/>
    </location>
</feature>
<evidence type="ECO:0000256" key="5">
    <source>
        <dbReference type="ARBA" id="ARBA00022737"/>
    </source>
</evidence>
<keyword evidence="5" id="KW-0677">Repeat</keyword>
<feature type="region of interest" description="Disordered" evidence="12">
    <location>
        <begin position="629"/>
        <end position="652"/>
    </location>
</feature>
<dbReference type="PANTHER" id="PTHR18359:SF0">
    <property type="entry name" value="U3 SMALL NUCLEOLAR RNA-ASSOCIATED PROTEIN 18 HOMOLOG"/>
    <property type="match status" value="1"/>
</dbReference>
<organism evidence="14 15">
    <name type="scientific">Oryzias melastigma</name>
    <name type="common">Marine medaka</name>
    <dbReference type="NCBI Taxonomy" id="30732"/>
    <lineage>
        <taxon>Eukaryota</taxon>
        <taxon>Metazoa</taxon>
        <taxon>Chordata</taxon>
        <taxon>Craniata</taxon>
        <taxon>Vertebrata</taxon>
        <taxon>Euteleostomi</taxon>
        <taxon>Actinopterygii</taxon>
        <taxon>Neopterygii</taxon>
        <taxon>Teleostei</taxon>
        <taxon>Neoteleostei</taxon>
        <taxon>Acanthomorphata</taxon>
        <taxon>Ovalentaria</taxon>
        <taxon>Atherinomorphae</taxon>
        <taxon>Beloniformes</taxon>
        <taxon>Adrianichthyidae</taxon>
        <taxon>Oryziinae</taxon>
        <taxon>Oryzias</taxon>
    </lineage>
</organism>
<evidence type="ECO:0000256" key="4">
    <source>
        <dbReference type="ARBA" id="ARBA00022574"/>
    </source>
</evidence>
<dbReference type="GO" id="GO:0034388">
    <property type="term" value="C:Pwp2p-containing subcomplex of 90S preribosome"/>
    <property type="evidence" value="ECO:0007669"/>
    <property type="project" value="TreeGrafter"/>
</dbReference>
<evidence type="ECO:0000313" key="15">
    <source>
        <dbReference type="Proteomes" id="UP000646548"/>
    </source>
</evidence>
<accession>A0A834FIV9</accession>
<evidence type="ECO:0000256" key="12">
    <source>
        <dbReference type="SAM" id="MobiDB-lite"/>
    </source>
</evidence>
<feature type="region of interest" description="Disordered" evidence="12">
    <location>
        <begin position="1"/>
        <end position="431"/>
    </location>
</feature>
<dbReference type="InterPro" id="IPR003124">
    <property type="entry name" value="WH2_dom"/>
</dbReference>
<dbReference type="PROSITE" id="PS51082">
    <property type="entry name" value="WH2"/>
    <property type="match status" value="1"/>
</dbReference>
<dbReference type="InterPro" id="IPR015943">
    <property type="entry name" value="WD40/YVTN_repeat-like_dom_sf"/>
</dbReference>
<comment type="caution">
    <text evidence="14">The sequence shown here is derived from an EMBL/GenBank/DDBJ whole genome shotgun (WGS) entry which is preliminary data.</text>
</comment>
<comment type="subcellular location">
    <subcellularLocation>
        <location evidence="1">Nucleus</location>
        <location evidence="1">Nucleolus</location>
    </subcellularLocation>
</comment>
<evidence type="ECO:0000256" key="6">
    <source>
        <dbReference type="ARBA" id="ARBA00023242"/>
    </source>
</evidence>
<dbReference type="Gene3D" id="2.130.10.10">
    <property type="entry name" value="YVTN repeat-like/Quinoprotein amine dehydrogenase"/>
    <property type="match status" value="1"/>
</dbReference>
<feature type="compositionally biased region" description="Pro residues" evidence="12">
    <location>
        <begin position="239"/>
        <end position="257"/>
    </location>
</feature>
<dbReference type="GO" id="GO:0006364">
    <property type="term" value="P:rRNA processing"/>
    <property type="evidence" value="ECO:0007669"/>
    <property type="project" value="UniProtKB-KW"/>
</dbReference>
<dbReference type="Proteomes" id="UP000646548">
    <property type="component" value="Unassembled WGS sequence"/>
</dbReference>
<feature type="compositionally biased region" description="Polar residues" evidence="12">
    <location>
        <begin position="121"/>
        <end position="130"/>
    </location>
</feature>
<evidence type="ECO:0000313" key="14">
    <source>
        <dbReference type="EMBL" id="KAF6734954.1"/>
    </source>
</evidence>
<dbReference type="SMART" id="SM00320">
    <property type="entry name" value="WD40"/>
    <property type="match status" value="5"/>
</dbReference>
<evidence type="ECO:0000256" key="9">
    <source>
        <dbReference type="ARBA" id="ARBA00074442"/>
    </source>
</evidence>
<comment type="similarity">
    <text evidence="7">Belongs to the WD repeat UTP18 family.</text>
</comment>
<keyword evidence="2" id="KW-0698">rRNA processing</keyword>
<name>A0A834FIV9_ORYME</name>
<dbReference type="PROSITE" id="PS50082">
    <property type="entry name" value="WD_REPEATS_2"/>
    <property type="match status" value="1"/>
</dbReference>
<dbReference type="SMART" id="SM00246">
    <property type="entry name" value="WH2"/>
    <property type="match status" value="1"/>
</dbReference>
<evidence type="ECO:0000259" key="13">
    <source>
        <dbReference type="PROSITE" id="PS51082"/>
    </source>
</evidence>
<feature type="domain" description="WH2" evidence="13">
    <location>
        <begin position="34"/>
        <end position="51"/>
    </location>
</feature>
<evidence type="ECO:0000256" key="1">
    <source>
        <dbReference type="ARBA" id="ARBA00004604"/>
    </source>
</evidence>
<feature type="compositionally biased region" description="Pro residues" evidence="12">
    <location>
        <begin position="325"/>
        <end position="334"/>
    </location>
</feature>
<feature type="compositionally biased region" description="Low complexity" evidence="12">
    <location>
        <begin position="258"/>
        <end position="278"/>
    </location>
</feature>
<dbReference type="EMBL" id="WKFB01000123">
    <property type="protein sequence ID" value="KAF6734954.1"/>
    <property type="molecule type" value="Genomic_DNA"/>
</dbReference>
<dbReference type="PROSITE" id="PS50294">
    <property type="entry name" value="WD_REPEATS_REGION"/>
    <property type="match status" value="1"/>
</dbReference>
<gene>
    <name evidence="14" type="ORF">FQA47_004354</name>
</gene>